<evidence type="ECO:0000256" key="3">
    <source>
        <dbReference type="ARBA" id="ARBA00023082"/>
    </source>
</evidence>
<organism evidence="9 10">
    <name type="scientific">Rhodococcus pyridinivorans KG-16</name>
    <dbReference type="NCBI Taxonomy" id="1441730"/>
    <lineage>
        <taxon>Bacteria</taxon>
        <taxon>Bacillati</taxon>
        <taxon>Actinomycetota</taxon>
        <taxon>Actinomycetes</taxon>
        <taxon>Mycobacteriales</taxon>
        <taxon>Nocardiaceae</taxon>
        <taxon>Rhodococcus</taxon>
    </lineage>
</organism>
<protein>
    <submittedName>
        <fullName evidence="9">RNA polymerase sigma24 factor</fullName>
    </submittedName>
</protein>
<dbReference type="PANTHER" id="PTHR43133:SF8">
    <property type="entry name" value="RNA POLYMERASE SIGMA FACTOR HI_1459-RELATED"/>
    <property type="match status" value="1"/>
</dbReference>
<name>A0A0V9UJ49_9NOCA</name>
<dbReference type="SUPFAM" id="SSF88946">
    <property type="entry name" value="Sigma2 domain of RNA polymerase sigma factors"/>
    <property type="match status" value="1"/>
</dbReference>
<dbReference type="SUPFAM" id="SSF88659">
    <property type="entry name" value="Sigma3 and sigma4 domains of RNA polymerase sigma factors"/>
    <property type="match status" value="1"/>
</dbReference>
<dbReference type="AlphaFoldDB" id="A0A0V9UJ49"/>
<evidence type="ECO:0000256" key="1">
    <source>
        <dbReference type="ARBA" id="ARBA00010641"/>
    </source>
</evidence>
<proteinExistence type="inferred from homology"/>
<evidence type="ECO:0000256" key="6">
    <source>
        <dbReference type="SAM" id="MobiDB-lite"/>
    </source>
</evidence>
<dbReference type="PANTHER" id="PTHR43133">
    <property type="entry name" value="RNA POLYMERASE ECF-TYPE SIGMA FACTO"/>
    <property type="match status" value="1"/>
</dbReference>
<dbReference type="InterPro" id="IPR013249">
    <property type="entry name" value="RNA_pol_sigma70_r4_t2"/>
</dbReference>
<dbReference type="Gene3D" id="1.10.10.10">
    <property type="entry name" value="Winged helix-like DNA-binding domain superfamily/Winged helix DNA-binding domain"/>
    <property type="match status" value="1"/>
</dbReference>
<dbReference type="InterPro" id="IPR036388">
    <property type="entry name" value="WH-like_DNA-bd_sf"/>
</dbReference>
<dbReference type="PATRIC" id="fig|1441730.3.peg.3302"/>
<dbReference type="EMBL" id="AZXY01000007">
    <property type="protein sequence ID" value="KSZ58034.1"/>
    <property type="molecule type" value="Genomic_DNA"/>
</dbReference>
<evidence type="ECO:0000259" key="8">
    <source>
        <dbReference type="Pfam" id="PF08281"/>
    </source>
</evidence>
<accession>A0A0V9UJ49</accession>
<feature type="region of interest" description="Disordered" evidence="6">
    <location>
        <begin position="86"/>
        <end position="106"/>
    </location>
</feature>
<comment type="similarity">
    <text evidence="1">Belongs to the sigma-70 factor family. ECF subfamily.</text>
</comment>
<feature type="domain" description="RNA polymerase sigma factor 70 region 4 type 2" evidence="8">
    <location>
        <begin position="107"/>
        <end position="159"/>
    </location>
</feature>
<reference evidence="9 10" key="2">
    <citation type="journal article" date="2016" name="Genome Announc.">
        <title>Draft Genome Sequence of a Versatile Hydrocarbon-Degrading Bacterium, Rhodococcus pyridinivorans Strain KG-16, Collected from Oil Fields in India.</title>
        <authorList>
            <person name="Aggarwal R.K."/>
            <person name="Dawar C."/>
            <person name="Phanindranath R."/>
            <person name="Mutnuri L."/>
            <person name="Dayal A.M."/>
        </authorList>
    </citation>
    <scope>NUCLEOTIDE SEQUENCE [LARGE SCALE GENOMIC DNA]</scope>
    <source>
        <strain evidence="9 10">KG-16</strain>
    </source>
</reference>
<dbReference type="NCBIfam" id="TIGR02937">
    <property type="entry name" value="sigma70-ECF"/>
    <property type="match status" value="1"/>
</dbReference>
<dbReference type="GO" id="GO:0016987">
    <property type="term" value="F:sigma factor activity"/>
    <property type="evidence" value="ECO:0007669"/>
    <property type="project" value="UniProtKB-KW"/>
</dbReference>
<evidence type="ECO:0000259" key="7">
    <source>
        <dbReference type="Pfam" id="PF04542"/>
    </source>
</evidence>
<dbReference type="Gene3D" id="1.10.1740.10">
    <property type="match status" value="1"/>
</dbReference>
<keyword evidence="2" id="KW-0805">Transcription regulation</keyword>
<dbReference type="RefSeq" id="WP_060652704.1">
    <property type="nucleotide sequence ID" value="NZ_AZXY01000007.1"/>
</dbReference>
<keyword evidence="3" id="KW-0731">Sigma factor</keyword>
<dbReference type="Pfam" id="PF04542">
    <property type="entry name" value="Sigma70_r2"/>
    <property type="match status" value="1"/>
</dbReference>
<evidence type="ECO:0000256" key="2">
    <source>
        <dbReference type="ARBA" id="ARBA00023015"/>
    </source>
</evidence>
<feature type="domain" description="RNA polymerase sigma-70 region 2" evidence="7">
    <location>
        <begin position="19"/>
        <end position="84"/>
    </location>
</feature>
<evidence type="ECO:0000313" key="10">
    <source>
        <dbReference type="Proteomes" id="UP000053060"/>
    </source>
</evidence>
<keyword evidence="5" id="KW-0804">Transcription</keyword>
<comment type="caution">
    <text evidence="9">The sequence shown here is derived from an EMBL/GenBank/DDBJ whole genome shotgun (WGS) entry which is preliminary data.</text>
</comment>
<dbReference type="GO" id="GO:0006352">
    <property type="term" value="P:DNA-templated transcription initiation"/>
    <property type="evidence" value="ECO:0007669"/>
    <property type="project" value="InterPro"/>
</dbReference>
<dbReference type="InterPro" id="IPR007627">
    <property type="entry name" value="RNA_pol_sigma70_r2"/>
</dbReference>
<gene>
    <name evidence="9" type="ORF">Z045_15885</name>
</gene>
<dbReference type="InterPro" id="IPR013324">
    <property type="entry name" value="RNA_pol_sigma_r3/r4-like"/>
</dbReference>
<sequence>MSLPDHLPRASLPPFEEVVARHGATVLRVCRALLGAVDADDAWSETFLAALRAYPDLPPGSNVEAWLVTIAHRKAVDIHRVRGRMPVPTENLPEPASATGNPDEGDDELWSAVAELPFTQRAALVYHYVGGLPYAEIGTILGNSPAAARRAAADGRAALRRRIEYGTGCRS</sequence>
<keyword evidence="4" id="KW-0238">DNA-binding</keyword>
<dbReference type="InterPro" id="IPR039425">
    <property type="entry name" value="RNA_pol_sigma-70-like"/>
</dbReference>
<reference evidence="10" key="1">
    <citation type="submission" date="2015-01" db="EMBL/GenBank/DDBJ databases">
        <title>Draft genome sequence of Rhodococcus pyridinivorans strain KG-16, a hydrocarbon-degrading bacterium.</title>
        <authorList>
            <person name="Aggarwal R.K."/>
            <person name="Dawar C."/>
        </authorList>
    </citation>
    <scope>NUCLEOTIDE SEQUENCE [LARGE SCALE GENOMIC DNA]</scope>
    <source>
        <strain evidence="10">KG-16</strain>
    </source>
</reference>
<evidence type="ECO:0000313" key="9">
    <source>
        <dbReference type="EMBL" id="KSZ58034.1"/>
    </source>
</evidence>
<dbReference type="InterPro" id="IPR013325">
    <property type="entry name" value="RNA_pol_sigma_r2"/>
</dbReference>
<dbReference type="InterPro" id="IPR014284">
    <property type="entry name" value="RNA_pol_sigma-70_dom"/>
</dbReference>
<dbReference type="Proteomes" id="UP000053060">
    <property type="component" value="Unassembled WGS sequence"/>
</dbReference>
<dbReference type="GO" id="GO:0003677">
    <property type="term" value="F:DNA binding"/>
    <property type="evidence" value="ECO:0007669"/>
    <property type="project" value="UniProtKB-KW"/>
</dbReference>
<evidence type="ECO:0000256" key="5">
    <source>
        <dbReference type="ARBA" id="ARBA00023163"/>
    </source>
</evidence>
<dbReference type="Pfam" id="PF08281">
    <property type="entry name" value="Sigma70_r4_2"/>
    <property type="match status" value="1"/>
</dbReference>
<evidence type="ECO:0000256" key="4">
    <source>
        <dbReference type="ARBA" id="ARBA00023125"/>
    </source>
</evidence>